<keyword evidence="2" id="KW-0472">Membrane</keyword>
<dbReference type="InterPro" id="IPR011110">
    <property type="entry name" value="Reg_prop"/>
</dbReference>
<dbReference type="InterPro" id="IPR013783">
    <property type="entry name" value="Ig-like_fold"/>
</dbReference>
<dbReference type="Pfam" id="PF07730">
    <property type="entry name" value="HisKA_3"/>
    <property type="match status" value="1"/>
</dbReference>
<feature type="transmembrane region" description="Helical" evidence="2">
    <location>
        <begin position="807"/>
        <end position="825"/>
    </location>
</feature>
<protein>
    <recommendedName>
        <fullName evidence="3">Histidine kinase domain-containing protein</fullName>
    </recommendedName>
</protein>
<evidence type="ECO:0000313" key="5">
    <source>
        <dbReference type="Proteomes" id="UP000505306"/>
    </source>
</evidence>
<dbReference type="InterPro" id="IPR036890">
    <property type="entry name" value="HATPase_C_sf"/>
</dbReference>
<dbReference type="Proteomes" id="UP000505306">
    <property type="component" value="Chromosome"/>
</dbReference>
<dbReference type="InterPro" id="IPR005467">
    <property type="entry name" value="His_kinase_dom"/>
</dbReference>
<evidence type="ECO:0000313" key="4">
    <source>
        <dbReference type="EMBL" id="QIE58868.1"/>
    </source>
</evidence>
<dbReference type="Pfam" id="PF07494">
    <property type="entry name" value="Reg_prop"/>
    <property type="match status" value="2"/>
</dbReference>
<name>A0A6G6GJZ5_9FLAO</name>
<dbReference type="Gene3D" id="1.20.5.1930">
    <property type="match status" value="1"/>
</dbReference>
<proteinExistence type="predicted"/>
<dbReference type="RefSeq" id="WP_164678897.1">
    <property type="nucleotide sequence ID" value="NZ_CP049057.1"/>
</dbReference>
<dbReference type="KEGG" id="mgel:G5B37_04615"/>
<dbReference type="Gene3D" id="3.30.565.10">
    <property type="entry name" value="Histidine kinase-like ATPase, C-terminal domain"/>
    <property type="match status" value="1"/>
</dbReference>
<dbReference type="Gene3D" id="2.60.40.10">
    <property type="entry name" value="Immunoglobulins"/>
    <property type="match status" value="1"/>
</dbReference>
<dbReference type="SUPFAM" id="SSF63829">
    <property type="entry name" value="Calcium-dependent phosphotriesterase"/>
    <property type="match status" value="2"/>
</dbReference>
<dbReference type="AlphaFoldDB" id="A0A6G6GJZ5"/>
<dbReference type="PROSITE" id="PS50109">
    <property type="entry name" value="HIS_KIN"/>
    <property type="match status" value="1"/>
</dbReference>
<dbReference type="PANTHER" id="PTHR43547">
    <property type="entry name" value="TWO-COMPONENT HISTIDINE KINASE"/>
    <property type="match status" value="1"/>
</dbReference>
<keyword evidence="2" id="KW-1133">Transmembrane helix</keyword>
<dbReference type="InterPro" id="IPR015943">
    <property type="entry name" value="WD40/YVTN_repeat-like_dom_sf"/>
</dbReference>
<dbReference type="Pfam" id="PF02518">
    <property type="entry name" value="HATPase_c"/>
    <property type="match status" value="1"/>
</dbReference>
<dbReference type="GO" id="GO:0046983">
    <property type="term" value="F:protein dimerization activity"/>
    <property type="evidence" value="ECO:0007669"/>
    <property type="project" value="InterPro"/>
</dbReference>
<dbReference type="Gene3D" id="2.130.10.10">
    <property type="entry name" value="YVTN repeat-like/Quinoprotein amine dehydrogenase"/>
    <property type="match status" value="3"/>
</dbReference>
<evidence type="ECO:0000256" key="1">
    <source>
        <dbReference type="ARBA" id="ARBA00022553"/>
    </source>
</evidence>
<dbReference type="CDD" id="cd16917">
    <property type="entry name" value="HATPase_UhpB-NarQ-NarX-like"/>
    <property type="match status" value="1"/>
</dbReference>
<accession>A0A6G6GJZ5</accession>
<reference evidence="4 5" key="1">
    <citation type="submission" date="2020-02" db="EMBL/GenBank/DDBJ databases">
        <title>Complete genome sequence of Flavobacteriaceae bacterium.</title>
        <authorList>
            <person name="Kim S.-J."/>
            <person name="Kim Y.-S."/>
            <person name="Kim K.-H."/>
        </authorList>
    </citation>
    <scope>NUCLEOTIDE SEQUENCE [LARGE SCALE GENOMIC DNA]</scope>
    <source>
        <strain evidence="4 5">RR4-40</strain>
    </source>
</reference>
<dbReference type="EMBL" id="CP049057">
    <property type="protein sequence ID" value="QIE58868.1"/>
    <property type="molecule type" value="Genomic_DNA"/>
</dbReference>
<dbReference type="InterPro" id="IPR011123">
    <property type="entry name" value="Y_Y_Y"/>
</dbReference>
<gene>
    <name evidence="4" type="ORF">G5B37_04615</name>
</gene>
<dbReference type="PANTHER" id="PTHR43547:SF2">
    <property type="entry name" value="HYBRID SIGNAL TRANSDUCTION HISTIDINE KINASE C"/>
    <property type="match status" value="1"/>
</dbReference>
<sequence length="1048" mass="119089">MKKPIIFILLLLFIFEIYAQNQIQFQHYGVDDGLSQIAVYDLEIDKTGHVWVATHKGVNRFNGSKFDVFQTPIDTLKNGLVFNEVFHTIEDTDGMIWLGTRKGLSKYNPRTQLFTNFSKVGTCDQCLIRDHIAFLKEHGPYIYIGTSGGLSRINKETHNITSWPYVEGKKDGPRKTAIREIEVLDDGRLVLVSNVGISIFNPENDTFKHLDSTNGLPEDKLQSIFRDSKNRYWIGCETLGLVLLTGTWDNPSFKHYPPQPNKGPSHGFIYEISEDKNGLLWMATFHGITLLQPETETFTYLYHNPNNDNSLSSNQVFSIARDANDRMWVATISGLDVYDPYLNQFGVLRYEKDNPRSLASDKTFSIYEDSKGFLWIGNYENGVTVISPDNSVEAYIHISNGEGEQKLSGAQIIGIEEDDHGRIWLATFNGVNIIDWADRTKKTYTISQFDLSTVTHNAHLSQYTYFIKKGKNGSMYVGTHGAGLIKVNRDGSLKQFSFKDKPTGILENVIISMEIDEKDRIWLGTSILGFGMIEDENTQDYFTRLPGNAIMGSYGIHKILCVDERELIMTTGAGVFQFSDKEALFTSSTPQVKRFTEEDGLSDNVVYEMVKVNQNQYWLSTGNGLTKWNKATNELKPYIKTLANKNLDFNQAAAVKTKDGKLYFGNTSGVIHFNPNKIFENTAAPKVYYSNLRVLNEIVPIKGKTKDTFTIPEALRYLQKITLKPQDKIFSIQVTTVNHTLPKQTSFAYKLDGFEENWTYTTNPIITRTNLDPGTYTLLAKASNNDGVWSAPISLQIEILPPWHRTWWAYILFALAAIGFVYFLLKLRLQQERRVELARAQERDIFRKRSSRDFHDEAGTKITRISLITELARMENIDNKALQDHLHQIEENVQDLNSGMRDFIWTLDPSKDNAYDTLTRYTEFAGKFCEYANIQFKSEPISEDLKTKELNMAERRHLLMILKEATNNCVKHGNPTTLHFSIQHKPGKLIVILKDNGNGFDTNQESNGNGLKNMRERAEALGGALKINSKTNGGTALTLTLETTRLGN</sequence>
<keyword evidence="5" id="KW-1185">Reference proteome</keyword>
<dbReference type="InterPro" id="IPR011712">
    <property type="entry name" value="Sig_transdc_His_kin_sub3_dim/P"/>
</dbReference>
<dbReference type="InterPro" id="IPR003594">
    <property type="entry name" value="HATPase_dom"/>
</dbReference>
<evidence type="ECO:0000256" key="2">
    <source>
        <dbReference type="SAM" id="Phobius"/>
    </source>
</evidence>
<keyword evidence="1" id="KW-0597">Phosphoprotein</keyword>
<dbReference type="SUPFAM" id="SSF55874">
    <property type="entry name" value="ATPase domain of HSP90 chaperone/DNA topoisomerase II/histidine kinase"/>
    <property type="match status" value="1"/>
</dbReference>
<feature type="domain" description="Histidine kinase" evidence="3">
    <location>
        <begin position="853"/>
        <end position="1045"/>
    </location>
</feature>
<dbReference type="GO" id="GO:0016020">
    <property type="term" value="C:membrane"/>
    <property type="evidence" value="ECO:0007669"/>
    <property type="project" value="InterPro"/>
</dbReference>
<keyword evidence="2" id="KW-0812">Transmembrane</keyword>
<dbReference type="SMART" id="SM00387">
    <property type="entry name" value="HATPase_c"/>
    <property type="match status" value="1"/>
</dbReference>
<organism evidence="4 5">
    <name type="scientific">Rasiella rasia</name>
    <dbReference type="NCBI Taxonomy" id="2744027"/>
    <lineage>
        <taxon>Bacteria</taxon>
        <taxon>Pseudomonadati</taxon>
        <taxon>Bacteroidota</taxon>
        <taxon>Flavobacteriia</taxon>
        <taxon>Flavobacteriales</taxon>
        <taxon>Flavobacteriaceae</taxon>
        <taxon>Rasiella</taxon>
    </lineage>
</organism>
<dbReference type="Pfam" id="PF07495">
    <property type="entry name" value="Y_Y_Y"/>
    <property type="match status" value="1"/>
</dbReference>
<dbReference type="GO" id="GO:0000155">
    <property type="term" value="F:phosphorelay sensor kinase activity"/>
    <property type="evidence" value="ECO:0007669"/>
    <property type="project" value="InterPro"/>
</dbReference>
<evidence type="ECO:0000259" key="3">
    <source>
        <dbReference type="PROSITE" id="PS50109"/>
    </source>
</evidence>